<feature type="region of interest" description="Disordered" evidence="1">
    <location>
        <begin position="92"/>
        <end position="121"/>
    </location>
</feature>
<gene>
    <name evidence="3" type="primary">LOC4803253</name>
</gene>
<dbReference type="KEGG" id="dpo:4803253"/>
<dbReference type="InParanoid" id="A0A6I8V695"/>
<accession>A0A6I8V695</accession>
<dbReference type="RefSeq" id="XP_003736932.1">
    <property type="nucleotide sequence ID" value="XM_003736884.3"/>
</dbReference>
<sequence>MWQPRRRRCSKEWCLRNAQPKPSIPPFKPEPTRWAKPGPMNLDDWVNFYKWCQVNAAPIERPPIKKEPPPPPTPERVPRMAEAPKAPIVGWTRCESGGNRDEQDAFSRLSSPRWRRGKYQPPPPEVFAYRPRLAYQPRPMPEPGRPANKIKVPCCFQHDDVESEFWATVRFPVSKNARSTMPSRKDCELSRPRAVPPKPHCPLPPQNAYLMPKRKKMTARQWRAHQQRLKILAQPSERILAELPCFCDRW</sequence>
<dbReference type="OMA" id="LSMPRWQ"/>
<organism evidence="2 3">
    <name type="scientific">Drosophila pseudoobscura pseudoobscura</name>
    <name type="common">Fruit fly</name>
    <dbReference type="NCBI Taxonomy" id="46245"/>
    <lineage>
        <taxon>Eukaryota</taxon>
        <taxon>Metazoa</taxon>
        <taxon>Ecdysozoa</taxon>
        <taxon>Arthropoda</taxon>
        <taxon>Hexapoda</taxon>
        <taxon>Insecta</taxon>
        <taxon>Pterygota</taxon>
        <taxon>Neoptera</taxon>
        <taxon>Endopterygota</taxon>
        <taxon>Diptera</taxon>
        <taxon>Brachycera</taxon>
        <taxon>Muscomorpha</taxon>
        <taxon>Ephydroidea</taxon>
        <taxon>Drosophilidae</taxon>
        <taxon>Drosophila</taxon>
        <taxon>Sophophora</taxon>
    </lineage>
</organism>
<proteinExistence type="predicted"/>
<evidence type="ECO:0000313" key="3">
    <source>
        <dbReference type="RefSeq" id="XP_003736932.1"/>
    </source>
</evidence>
<protein>
    <submittedName>
        <fullName evidence="3">Uncharacterized protein</fullName>
    </submittedName>
</protein>
<feature type="compositionally biased region" description="Pro residues" evidence="1">
    <location>
        <begin position="194"/>
        <end position="205"/>
    </location>
</feature>
<dbReference type="Bgee" id="FBgn0076135">
    <property type="expression patterns" value="Expressed in male reproductive system and 1 other cell type or tissue"/>
</dbReference>
<dbReference type="Proteomes" id="UP000001819">
    <property type="component" value="Chromosome 2"/>
</dbReference>
<name>A0A6I8V695_DROPS</name>
<reference evidence="3" key="2">
    <citation type="submission" date="2025-08" db="UniProtKB">
        <authorList>
            <consortium name="RefSeq"/>
        </authorList>
    </citation>
    <scope>IDENTIFICATION</scope>
    <source>
        <strain evidence="3">MV-25-SWS-2005</strain>
        <tissue evidence="3">Whole body</tissue>
    </source>
</reference>
<keyword evidence="2" id="KW-1185">Reference proteome</keyword>
<evidence type="ECO:0000313" key="2">
    <source>
        <dbReference type="Proteomes" id="UP000001819"/>
    </source>
</evidence>
<reference evidence="2" key="1">
    <citation type="submission" date="2024-06" db="UniProtKB">
        <authorList>
            <consortium name="RefSeq"/>
        </authorList>
    </citation>
    <scope>NUCLEOTIDE SEQUENCE [LARGE SCALE GENOMIC DNA]</scope>
    <source>
        <strain evidence="2">MV2-25</strain>
    </source>
</reference>
<evidence type="ECO:0000256" key="1">
    <source>
        <dbReference type="SAM" id="MobiDB-lite"/>
    </source>
</evidence>
<dbReference type="GeneID" id="4803253"/>
<dbReference type="AlphaFoldDB" id="A0A6I8V695"/>
<feature type="region of interest" description="Disordered" evidence="1">
    <location>
        <begin position="177"/>
        <end position="207"/>
    </location>
</feature>
<feature type="region of interest" description="Disordered" evidence="1">
    <location>
        <begin position="59"/>
        <end position="78"/>
    </location>
</feature>